<dbReference type="CDD" id="cd04301">
    <property type="entry name" value="NAT_SF"/>
    <property type="match status" value="1"/>
</dbReference>
<dbReference type="EMBL" id="JAYGGQ010000006">
    <property type="protein sequence ID" value="MEA5455115.1"/>
    <property type="molecule type" value="Genomic_DNA"/>
</dbReference>
<dbReference type="Gene3D" id="3.40.630.30">
    <property type="match status" value="1"/>
</dbReference>
<gene>
    <name evidence="4" type="ORF">SPF06_10325</name>
</gene>
<keyword evidence="5" id="KW-1185">Reference proteome</keyword>
<dbReference type="PANTHER" id="PTHR43877">
    <property type="entry name" value="AMINOALKYLPHOSPHONATE N-ACETYLTRANSFERASE-RELATED-RELATED"/>
    <property type="match status" value="1"/>
</dbReference>
<sequence>MIQDPRARYTVSDLAPGDLEEARAVMLRSIAEDFQSDYDPAIHADIEDLMGWYSVPEGPFMLVVKDDISGRVIATGGIRGGALKEGLSPEHLVQRYRDGSTGQIVRVYVLREERRRGIARAVVKAILDRAQAEGHYGRIVFHTFLHSPGAVAFWTSMGASLVEDDTDGISKAMFYEFDSLPGHVQFRVP</sequence>
<dbReference type="PROSITE" id="PS51186">
    <property type="entry name" value="GNAT"/>
    <property type="match status" value="1"/>
</dbReference>
<reference evidence="4 5" key="1">
    <citation type="submission" date="2023-12" db="EMBL/GenBank/DDBJ databases">
        <title>Sinomonas terricola sp. nov, isolated from litchi orchard soil in Guangdong, PR China.</title>
        <authorList>
            <person name="Jiaxin W."/>
            <person name="Yang Z."/>
            <person name="Honghui Z."/>
        </authorList>
    </citation>
    <scope>NUCLEOTIDE SEQUENCE [LARGE SCALE GENOMIC DNA]</scope>
    <source>
        <strain evidence="4 5">JGH33</strain>
    </source>
</reference>
<protein>
    <submittedName>
        <fullName evidence="4">GNAT family N-acetyltransferase</fullName>
    </submittedName>
</protein>
<keyword evidence="2" id="KW-0012">Acyltransferase</keyword>
<evidence type="ECO:0000256" key="1">
    <source>
        <dbReference type="ARBA" id="ARBA00022679"/>
    </source>
</evidence>
<dbReference type="Pfam" id="PF00583">
    <property type="entry name" value="Acetyltransf_1"/>
    <property type="match status" value="1"/>
</dbReference>
<feature type="domain" description="N-acetyltransferase" evidence="3">
    <location>
        <begin position="9"/>
        <end position="181"/>
    </location>
</feature>
<evidence type="ECO:0000313" key="4">
    <source>
        <dbReference type="EMBL" id="MEA5455115.1"/>
    </source>
</evidence>
<accession>A0ABU5T610</accession>
<name>A0ABU5T610_9MICC</name>
<dbReference type="InterPro" id="IPR050832">
    <property type="entry name" value="Bact_Acetyltransf"/>
</dbReference>
<dbReference type="SUPFAM" id="SSF55729">
    <property type="entry name" value="Acyl-CoA N-acyltransferases (Nat)"/>
    <property type="match status" value="1"/>
</dbReference>
<comment type="caution">
    <text evidence="4">The sequence shown here is derived from an EMBL/GenBank/DDBJ whole genome shotgun (WGS) entry which is preliminary data.</text>
</comment>
<proteinExistence type="predicted"/>
<dbReference type="RefSeq" id="WP_323278968.1">
    <property type="nucleotide sequence ID" value="NZ_JAYGGQ010000006.1"/>
</dbReference>
<evidence type="ECO:0000256" key="2">
    <source>
        <dbReference type="ARBA" id="ARBA00023315"/>
    </source>
</evidence>
<keyword evidence="1" id="KW-0808">Transferase</keyword>
<evidence type="ECO:0000259" key="3">
    <source>
        <dbReference type="PROSITE" id="PS51186"/>
    </source>
</evidence>
<dbReference type="Proteomes" id="UP001304769">
    <property type="component" value="Unassembled WGS sequence"/>
</dbReference>
<dbReference type="InterPro" id="IPR000182">
    <property type="entry name" value="GNAT_dom"/>
</dbReference>
<evidence type="ECO:0000313" key="5">
    <source>
        <dbReference type="Proteomes" id="UP001304769"/>
    </source>
</evidence>
<organism evidence="4 5">
    <name type="scientific">Sinomonas terricola</name>
    <dbReference type="NCBI Taxonomy" id="3110330"/>
    <lineage>
        <taxon>Bacteria</taxon>
        <taxon>Bacillati</taxon>
        <taxon>Actinomycetota</taxon>
        <taxon>Actinomycetes</taxon>
        <taxon>Micrococcales</taxon>
        <taxon>Micrococcaceae</taxon>
        <taxon>Sinomonas</taxon>
    </lineage>
</organism>
<dbReference type="InterPro" id="IPR016181">
    <property type="entry name" value="Acyl_CoA_acyltransferase"/>
</dbReference>